<dbReference type="EMBL" id="JACGWL010000014">
    <property type="protein sequence ID" value="KAK4387849.1"/>
    <property type="molecule type" value="Genomic_DNA"/>
</dbReference>
<gene>
    <name evidence="2" type="ORF">Sango_2391500</name>
</gene>
<accession>A0AAE1W6Z6</accession>
<protein>
    <submittedName>
        <fullName evidence="2">Uncharacterized protein</fullName>
    </submittedName>
</protein>
<dbReference type="Pfam" id="PF14009">
    <property type="entry name" value="PADRE"/>
    <property type="match status" value="1"/>
</dbReference>
<dbReference type="PANTHER" id="PTHR33052">
    <property type="entry name" value="DUF4228 DOMAIN PROTEIN-RELATED"/>
    <property type="match status" value="1"/>
</dbReference>
<organism evidence="2 3">
    <name type="scientific">Sesamum angolense</name>
    <dbReference type="NCBI Taxonomy" id="2727404"/>
    <lineage>
        <taxon>Eukaryota</taxon>
        <taxon>Viridiplantae</taxon>
        <taxon>Streptophyta</taxon>
        <taxon>Embryophyta</taxon>
        <taxon>Tracheophyta</taxon>
        <taxon>Spermatophyta</taxon>
        <taxon>Magnoliopsida</taxon>
        <taxon>eudicotyledons</taxon>
        <taxon>Gunneridae</taxon>
        <taxon>Pentapetalae</taxon>
        <taxon>asterids</taxon>
        <taxon>lamiids</taxon>
        <taxon>Lamiales</taxon>
        <taxon>Pedaliaceae</taxon>
        <taxon>Sesamum</taxon>
    </lineage>
</organism>
<evidence type="ECO:0000313" key="2">
    <source>
        <dbReference type="EMBL" id="KAK4387849.1"/>
    </source>
</evidence>
<dbReference type="AlphaFoldDB" id="A0AAE1W6Z6"/>
<comment type="caution">
    <text evidence="2">The sequence shown here is derived from an EMBL/GenBank/DDBJ whole genome shotgun (WGS) entry which is preliminary data.</text>
</comment>
<proteinExistence type="predicted"/>
<evidence type="ECO:0000256" key="1">
    <source>
        <dbReference type="SAM" id="MobiDB-lite"/>
    </source>
</evidence>
<reference evidence="2" key="1">
    <citation type="submission" date="2020-06" db="EMBL/GenBank/DDBJ databases">
        <authorList>
            <person name="Li T."/>
            <person name="Hu X."/>
            <person name="Zhang T."/>
            <person name="Song X."/>
            <person name="Zhang H."/>
            <person name="Dai N."/>
            <person name="Sheng W."/>
            <person name="Hou X."/>
            <person name="Wei L."/>
        </authorList>
    </citation>
    <scope>NUCLEOTIDE SEQUENCE</scope>
    <source>
        <strain evidence="2">K16</strain>
        <tissue evidence="2">Leaf</tissue>
    </source>
</reference>
<sequence length="201" mass="21703">MGGCFSSESDYSHRQRLTANVVSLNGELRQYPLPVTVSQVLNFEAASPGSFFVCSSDGLDFDDYIPSLDAEDELEPAQIYFVLPVAKLQHRLAAADMAALAVKASAALNASDRRRSRKARISPVLAAEEEDPQSNHQIPNKISPLSGKSGSKGSSSSSGLGISRAGSMRKLQRNSSRRAKLAVRSFKLRLTTINEGSVLYN</sequence>
<name>A0AAE1W6Z6_9LAMI</name>
<dbReference type="InterPro" id="IPR025322">
    <property type="entry name" value="PADRE_dom"/>
</dbReference>
<feature type="region of interest" description="Disordered" evidence="1">
    <location>
        <begin position="119"/>
        <end position="176"/>
    </location>
</feature>
<dbReference type="Proteomes" id="UP001289374">
    <property type="component" value="Unassembled WGS sequence"/>
</dbReference>
<reference evidence="2" key="2">
    <citation type="journal article" date="2024" name="Plant">
        <title>Genomic evolution and insights into agronomic trait innovations of Sesamum species.</title>
        <authorList>
            <person name="Miao H."/>
            <person name="Wang L."/>
            <person name="Qu L."/>
            <person name="Liu H."/>
            <person name="Sun Y."/>
            <person name="Le M."/>
            <person name="Wang Q."/>
            <person name="Wei S."/>
            <person name="Zheng Y."/>
            <person name="Lin W."/>
            <person name="Duan Y."/>
            <person name="Cao H."/>
            <person name="Xiong S."/>
            <person name="Wang X."/>
            <person name="Wei L."/>
            <person name="Li C."/>
            <person name="Ma Q."/>
            <person name="Ju M."/>
            <person name="Zhao R."/>
            <person name="Li G."/>
            <person name="Mu C."/>
            <person name="Tian Q."/>
            <person name="Mei H."/>
            <person name="Zhang T."/>
            <person name="Gao T."/>
            <person name="Zhang H."/>
        </authorList>
    </citation>
    <scope>NUCLEOTIDE SEQUENCE</scope>
    <source>
        <strain evidence="2">K16</strain>
    </source>
</reference>
<feature type="compositionally biased region" description="Low complexity" evidence="1">
    <location>
        <begin position="142"/>
        <end position="163"/>
    </location>
</feature>
<evidence type="ECO:0000313" key="3">
    <source>
        <dbReference type="Proteomes" id="UP001289374"/>
    </source>
</evidence>
<keyword evidence="3" id="KW-1185">Reference proteome</keyword>